<evidence type="ECO:0000313" key="2">
    <source>
        <dbReference type="Proteomes" id="UP000094526"/>
    </source>
</evidence>
<dbReference type="OrthoDB" id="5322539at2759"/>
<organism evidence="1 2">
    <name type="scientific">Cladophialophora carrionii</name>
    <dbReference type="NCBI Taxonomy" id="86049"/>
    <lineage>
        <taxon>Eukaryota</taxon>
        <taxon>Fungi</taxon>
        <taxon>Dikarya</taxon>
        <taxon>Ascomycota</taxon>
        <taxon>Pezizomycotina</taxon>
        <taxon>Eurotiomycetes</taxon>
        <taxon>Chaetothyriomycetidae</taxon>
        <taxon>Chaetothyriales</taxon>
        <taxon>Herpotrichiellaceae</taxon>
        <taxon>Cladophialophora</taxon>
    </lineage>
</organism>
<accession>A0A1C1CNP2</accession>
<reference evidence="2" key="1">
    <citation type="submission" date="2015-07" db="EMBL/GenBank/DDBJ databases">
        <authorList>
            <person name="Teixeira M.M."/>
            <person name="Souza R.C."/>
            <person name="Almeida L.G."/>
            <person name="Vicente V.A."/>
            <person name="de Hoog S."/>
            <person name="Bocca A.L."/>
            <person name="de Almeida S.R."/>
            <person name="Vasconcelos A.T."/>
            <person name="Felipe M.S."/>
        </authorList>
    </citation>
    <scope>NUCLEOTIDE SEQUENCE [LARGE SCALE GENOMIC DNA]</scope>
    <source>
        <strain evidence="2">KSF</strain>
    </source>
</reference>
<keyword evidence="2" id="KW-1185">Reference proteome</keyword>
<dbReference type="STRING" id="86049.A0A1C1CNP2"/>
<dbReference type="EMBL" id="LGRB01000010">
    <property type="protein sequence ID" value="OCT50124.1"/>
    <property type="molecule type" value="Genomic_DNA"/>
</dbReference>
<proteinExistence type="predicted"/>
<sequence length="144" mass="15973">MLISSDNLSFNYGGDLAASYRFDRVPSSAGEAEAQMMTCKLYNASYAAHFEAKSTDAQFITAAPAFKNWMPAVSTMGGTPADLLVSRWMNMQAGREVFAMMVTGPIKYSNKVNFPTTNSVYSLGMNQARRNETLFQKTRFKYAV</sequence>
<dbReference type="AlphaFoldDB" id="A0A1C1CNP2"/>
<dbReference type="VEuPathDB" id="FungiDB:CLCR_07729"/>
<comment type="caution">
    <text evidence="1">The sequence shown here is derived from an EMBL/GenBank/DDBJ whole genome shotgun (WGS) entry which is preliminary data.</text>
</comment>
<evidence type="ECO:0000313" key="1">
    <source>
        <dbReference type="EMBL" id="OCT50124.1"/>
    </source>
</evidence>
<dbReference type="Proteomes" id="UP000094526">
    <property type="component" value="Unassembled WGS sequence"/>
</dbReference>
<dbReference type="VEuPathDB" id="FungiDB:G647_09033"/>
<gene>
    <name evidence="1" type="ORF">CLCR_07729</name>
</gene>
<protein>
    <submittedName>
        <fullName evidence="1">Uncharacterized protein</fullName>
    </submittedName>
</protein>
<name>A0A1C1CNP2_9EURO</name>